<organism evidence="2 3">
    <name type="scientific">Fragilariopsis cylindrus CCMP1102</name>
    <dbReference type="NCBI Taxonomy" id="635003"/>
    <lineage>
        <taxon>Eukaryota</taxon>
        <taxon>Sar</taxon>
        <taxon>Stramenopiles</taxon>
        <taxon>Ochrophyta</taxon>
        <taxon>Bacillariophyta</taxon>
        <taxon>Bacillariophyceae</taxon>
        <taxon>Bacillariophycidae</taxon>
        <taxon>Bacillariales</taxon>
        <taxon>Bacillariaceae</taxon>
        <taxon>Fragilariopsis</taxon>
    </lineage>
</organism>
<feature type="compositionally biased region" description="Basic and acidic residues" evidence="1">
    <location>
        <begin position="382"/>
        <end position="408"/>
    </location>
</feature>
<sequence>MSSSEHTATATATATASTKQEGSNASTAKLCDGCAKSFPSRNAIFKHLKDTDGSCLSKDDYQNYIRYVKTPKKFPKVVLLYGYLPSSSLKIRNGQDAGKFLLQTIHQLQNETDRIDSNDGNSGNSNNDGNNNNSDNTNIGDSTTTTTNAVDDTTSSAESSIYKINRSYGYYSRSAECVDQDKDTATQTEVMAVRLPPLSNEKGAGGGGISSSSSVVDDWLDQVQNKLDEKFQIQRQQQQQQQQENNNDYCHVHNITPIRIFGRQDMPNSKFNAETDVTYRRVEYLLPVDLLTWSIKDPKIKDTVQNLPLFAENHKHDINHVENKEGHSYSGSRPEDTVRLYMLGLKNTMKLLTTRIVKLDMNDKGSVMEKEFSLKNQKKNKTYRDNKKSVKKKIIDPKKEEEEKIVREDDNDNDNDNNEDNKGTASVTAITATSDNPTKLLMKEGKKTNILKRKRYHNFTEKMMAHDYFAYRRLDRIYHRATMNFPMGNNNINHDIEGVSLDTETIVNNNNSIRYIALSISGDLFLTGQICRIVGVLLALLNGTIDEEFVDCVFDEDYPHLVPTPPVPIWGMISSEVHYAKQEGKTKCILSPRVSNQYKKGWNKPSTLLRVKDWQAEVYKYIDDKWKKDGRDDEGRLNSAHEWTQNVLLPWAEKAKCHLEDYKCWKNNQIQTGMKFSTSDDCCPDANDTQILPSVIESTKLIDPTMPDVFQKVVFNLRKLDTSGEWPTTSSKRQLVMVSTLDGLKDNVDQKAESLSEAFSKAKRNEQDRSSAYSFLEGEGGASGSFSVGIMPGGIHKQPKANSMFPDLVKAAFELEVNLFPKREPSSTIAINRNAQFRPHTDSGAGAGQSTSLIVGLGTYSGGELMVEGEKHDIRYKGIEFDGWKQRHWTMPFNGERYSLVWFTPKGCEGMRGIDLDLK</sequence>
<dbReference type="GO" id="GO:0003723">
    <property type="term" value="F:RNA binding"/>
    <property type="evidence" value="ECO:0007669"/>
    <property type="project" value="InterPro"/>
</dbReference>
<accession>A0A1E7FKB6</accession>
<dbReference type="OrthoDB" id="416253at2759"/>
<evidence type="ECO:0000313" key="3">
    <source>
        <dbReference type="Proteomes" id="UP000095751"/>
    </source>
</evidence>
<reference evidence="2 3" key="1">
    <citation type="submission" date="2016-09" db="EMBL/GenBank/DDBJ databases">
        <title>Extensive genetic diversity and differential bi-allelic expression allows diatom success in the polar Southern Ocean.</title>
        <authorList>
            <consortium name="DOE Joint Genome Institute"/>
            <person name="Mock T."/>
            <person name="Otillar R.P."/>
            <person name="Strauss J."/>
            <person name="Dupont C."/>
            <person name="Frickenhaus S."/>
            <person name="Maumus F."/>
            <person name="Mcmullan M."/>
            <person name="Sanges R."/>
            <person name="Schmutz J."/>
            <person name="Toseland A."/>
            <person name="Valas R."/>
            <person name="Veluchamy A."/>
            <person name="Ward B.J."/>
            <person name="Allen A."/>
            <person name="Barry K."/>
            <person name="Falciatore A."/>
            <person name="Ferrante M."/>
            <person name="Fortunato A.E."/>
            <person name="Gloeckner G."/>
            <person name="Gruber A."/>
            <person name="Hipkin R."/>
            <person name="Janech M."/>
            <person name="Kroth P."/>
            <person name="Leese F."/>
            <person name="Lindquist E."/>
            <person name="Lyon B.R."/>
            <person name="Martin J."/>
            <person name="Mayer C."/>
            <person name="Parker M."/>
            <person name="Quesneville H."/>
            <person name="Raymond J."/>
            <person name="Uhlig C."/>
            <person name="Valentin K.U."/>
            <person name="Worden A.Z."/>
            <person name="Armbrust E.V."/>
            <person name="Bowler C."/>
            <person name="Green B."/>
            <person name="Moulton V."/>
            <person name="Van Oosterhout C."/>
            <person name="Grigoriev I."/>
        </authorList>
    </citation>
    <scope>NUCLEOTIDE SEQUENCE [LARGE SCALE GENOMIC DNA]</scope>
    <source>
        <strain evidence="2 3">CCMP1102</strain>
    </source>
</reference>
<feature type="region of interest" description="Disordered" evidence="1">
    <location>
        <begin position="112"/>
        <end position="156"/>
    </location>
</feature>
<dbReference type="Proteomes" id="UP000095751">
    <property type="component" value="Unassembled WGS sequence"/>
</dbReference>
<feature type="compositionally biased region" description="Low complexity" evidence="1">
    <location>
        <begin position="118"/>
        <end position="156"/>
    </location>
</feature>
<dbReference type="AlphaFoldDB" id="A0A1E7FKB6"/>
<feature type="compositionally biased region" description="Acidic residues" evidence="1">
    <location>
        <begin position="409"/>
        <end position="418"/>
    </location>
</feature>
<dbReference type="EMBL" id="KV784356">
    <property type="protein sequence ID" value="OEU18564.1"/>
    <property type="molecule type" value="Genomic_DNA"/>
</dbReference>
<dbReference type="KEGG" id="fcy:FRACYDRAFT_236841"/>
<gene>
    <name evidence="2" type="ORF">FRACYDRAFT_236841</name>
</gene>
<protein>
    <submittedName>
        <fullName evidence="2">Uncharacterized protein</fullName>
    </submittedName>
</protein>
<feature type="region of interest" description="Disordered" evidence="1">
    <location>
        <begin position="378"/>
        <end position="430"/>
    </location>
</feature>
<dbReference type="InParanoid" id="A0A1E7FKB6"/>
<dbReference type="Gene3D" id="3.30.70.660">
    <property type="entry name" value="Pseudouridine synthase I, catalytic domain, C-terminal subdomain"/>
    <property type="match status" value="1"/>
</dbReference>
<evidence type="ECO:0000256" key="1">
    <source>
        <dbReference type="SAM" id="MobiDB-lite"/>
    </source>
</evidence>
<dbReference type="InterPro" id="IPR020095">
    <property type="entry name" value="PsdUridine_synth_TruA_C"/>
</dbReference>
<keyword evidence="3" id="KW-1185">Reference proteome</keyword>
<evidence type="ECO:0000313" key="2">
    <source>
        <dbReference type="EMBL" id="OEU18564.1"/>
    </source>
</evidence>
<dbReference type="GO" id="GO:0009982">
    <property type="term" value="F:pseudouridine synthase activity"/>
    <property type="evidence" value="ECO:0007669"/>
    <property type="project" value="InterPro"/>
</dbReference>
<name>A0A1E7FKB6_9STRA</name>
<proteinExistence type="predicted"/>